<dbReference type="AlphaFoldDB" id="A0A6H5H147"/>
<feature type="compositionally biased region" description="Basic residues" evidence="1">
    <location>
        <begin position="113"/>
        <end position="125"/>
    </location>
</feature>
<feature type="compositionally biased region" description="Polar residues" evidence="1">
    <location>
        <begin position="98"/>
        <end position="108"/>
    </location>
</feature>
<keyword evidence="3" id="KW-1185">Reference proteome</keyword>
<name>A0A6H5H147_9HEMI</name>
<dbReference type="Proteomes" id="UP000479000">
    <property type="component" value="Unassembled WGS sequence"/>
</dbReference>
<gene>
    <name evidence="2" type="ORF">NTEN_LOCUS14607</name>
</gene>
<protein>
    <submittedName>
        <fullName evidence="2">Uncharacterized protein</fullName>
    </submittedName>
</protein>
<feature type="region of interest" description="Disordered" evidence="1">
    <location>
        <begin position="95"/>
        <end position="125"/>
    </location>
</feature>
<organism evidence="2 3">
    <name type="scientific">Nesidiocoris tenuis</name>
    <dbReference type="NCBI Taxonomy" id="355587"/>
    <lineage>
        <taxon>Eukaryota</taxon>
        <taxon>Metazoa</taxon>
        <taxon>Ecdysozoa</taxon>
        <taxon>Arthropoda</taxon>
        <taxon>Hexapoda</taxon>
        <taxon>Insecta</taxon>
        <taxon>Pterygota</taxon>
        <taxon>Neoptera</taxon>
        <taxon>Paraneoptera</taxon>
        <taxon>Hemiptera</taxon>
        <taxon>Heteroptera</taxon>
        <taxon>Panheteroptera</taxon>
        <taxon>Cimicomorpha</taxon>
        <taxon>Miridae</taxon>
        <taxon>Dicyphina</taxon>
        <taxon>Nesidiocoris</taxon>
    </lineage>
</organism>
<accession>A0A6H5H147</accession>
<reference evidence="2 3" key="1">
    <citation type="submission" date="2020-02" db="EMBL/GenBank/DDBJ databases">
        <authorList>
            <person name="Ferguson B K."/>
        </authorList>
    </citation>
    <scope>NUCLEOTIDE SEQUENCE [LARGE SCALE GENOMIC DNA]</scope>
</reference>
<evidence type="ECO:0000313" key="2">
    <source>
        <dbReference type="EMBL" id="CAB0009466.1"/>
    </source>
</evidence>
<evidence type="ECO:0000256" key="1">
    <source>
        <dbReference type="SAM" id="MobiDB-lite"/>
    </source>
</evidence>
<proteinExistence type="predicted"/>
<dbReference type="EMBL" id="CADCXU010021815">
    <property type="protein sequence ID" value="CAB0009466.1"/>
    <property type="molecule type" value="Genomic_DNA"/>
</dbReference>
<evidence type="ECO:0000313" key="3">
    <source>
        <dbReference type="Proteomes" id="UP000479000"/>
    </source>
</evidence>
<sequence length="142" mass="15838">MAILAARVRQTKSSNCKTSDSPLSLRYAIGTALEAVRGWRTRANSRRRSACRARRATQCQLRGPACACAPGADLRGPKCSTRSKKARTRCGLRCPKSKMSTSSTNTPAGGTCRMRRQTRRRNKVWRPSREVRPIYPSKIIET</sequence>